<gene>
    <name evidence="2" type="ordered locus">VSAL_I1359</name>
</gene>
<keyword evidence="3" id="KW-1185">Reference proteome</keyword>
<accession>B6EKG0</accession>
<dbReference type="AlphaFoldDB" id="B6EKG0"/>
<dbReference type="InterPro" id="IPR025391">
    <property type="entry name" value="DUF4123"/>
</dbReference>
<dbReference type="KEGG" id="vsa:VSAL_I1359"/>
<name>B6EKG0_ALISL</name>
<proteinExistence type="predicted"/>
<dbReference type="Pfam" id="PF13503">
    <property type="entry name" value="DUF4123"/>
    <property type="match status" value="1"/>
</dbReference>
<evidence type="ECO:0000313" key="2">
    <source>
        <dbReference type="EMBL" id="CAQ79044.1"/>
    </source>
</evidence>
<dbReference type="Proteomes" id="UP000001730">
    <property type="component" value="Chromosome 1"/>
</dbReference>
<evidence type="ECO:0000259" key="1">
    <source>
        <dbReference type="Pfam" id="PF13503"/>
    </source>
</evidence>
<feature type="domain" description="DUF4123" evidence="1">
    <location>
        <begin position="27"/>
        <end position="146"/>
    </location>
</feature>
<protein>
    <recommendedName>
        <fullName evidence="1">DUF4123 domain-containing protein</fullName>
    </recommendedName>
</protein>
<evidence type="ECO:0000313" key="3">
    <source>
        <dbReference type="Proteomes" id="UP000001730"/>
    </source>
</evidence>
<organism evidence="2 3">
    <name type="scientific">Aliivibrio salmonicida (strain LFI1238)</name>
    <name type="common">Vibrio salmonicida (strain LFI1238)</name>
    <dbReference type="NCBI Taxonomy" id="316275"/>
    <lineage>
        <taxon>Bacteria</taxon>
        <taxon>Pseudomonadati</taxon>
        <taxon>Pseudomonadota</taxon>
        <taxon>Gammaproteobacteria</taxon>
        <taxon>Vibrionales</taxon>
        <taxon>Vibrionaceae</taxon>
        <taxon>Aliivibrio</taxon>
    </lineage>
</organism>
<sequence>MQAAQLNNEWRVNSVEVPLFSASESIYAFIEPELWPEWNAELSSHIDELDIVNLFNATQFSAIKNGPVVVNLLSSQVLLDVCVKKMSTTHCGALFHTDIATNRSALMYSLRNALVVKKGRGEVFIRYYDSRGLLPLVASMSNEERRDYFSPINKITWFNKAWLSVSVFAPIAPLFSDYQWSITEQHFASMQSISTQW</sequence>
<dbReference type="RefSeq" id="WP_012550060.1">
    <property type="nucleotide sequence ID" value="NC_011312.1"/>
</dbReference>
<dbReference type="eggNOG" id="ENOG5031NN7">
    <property type="taxonomic scope" value="Bacteria"/>
</dbReference>
<reference evidence="2 3" key="1">
    <citation type="journal article" date="2008" name="BMC Genomics">
        <title>The genome sequence of the fish pathogen Aliivibrio salmonicida strain LFI1238 shows extensive evidence of gene decay.</title>
        <authorList>
            <person name="Hjerde E."/>
            <person name="Lorentzen M.S."/>
            <person name="Holden M.T."/>
            <person name="Seeger K."/>
            <person name="Paulsen S."/>
            <person name="Bason N."/>
            <person name="Churcher C."/>
            <person name="Harris D."/>
            <person name="Norbertczak H."/>
            <person name="Quail M.A."/>
            <person name="Sanders S."/>
            <person name="Thurston S."/>
            <person name="Parkhill J."/>
            <person name="Willassen N.P."/>
            <person name="Thomson N.R."/>
        </authorList>
    </citation>
    <scope>NUCLEOTIDE SEQUENCE [LARGE SCALE GENOMIC DNA]</scope>
    <source>
        <strain evidence="2 3">LFI1238</strain>
    </source>
</reference>
<dbReference type="EMBL" id="FM178379">
    <property type="protein sequence ID" value="CAQ79044.1"/>
    <property type="molecule type" value="Genomic_DNA"/>
</dbReference>
<dbReference type="HOGENOM" id="CLU_1381586_0_0_6"/>